<gene>
    <name evidence="2" type="ORF">BRAPAZ1V2_A08P08100.2</name>
</gene>
<feature type="domain" description="DNA helicase Pif1-like 2B" evidence="1">
    <location>
        <begin position="132"/>
        <end position="164"/>
    </location>
</feature>
<accession>A0A8D9HEW3</accession>
<protein>
    <recommendedName>
        <fullName evidence="1">DNA helicase Pif1-like 2B domain-containing protein</fullName>
    </recommendedName>
</protein>
<dbReference type="PANTHER" id="PTHR10492:SF90">
    <property type="entry name" value="ATP-DEPENDENT DNA HELICASE"/>
    <property type="match status" value="1"/>
</dbReference>
<dbReference type="PANTHER" id="PTHR10492">
    <property type="match status" value="1"/>
</dbReference>
<dbReference type="EMBL" id="LS974624">
    <property type="protein sequence ID" value="CAG7897144.1"/>
    <property type="molecule type" value="Genomic_DNA"/>
</dbReference>
<dbReference type="InterPro" id="IPR049163">
    <property type="entry name" value="Pif1-like_2B_dom"/>
</dbReference>
<dbReference type="Gramene" id="A08p08100.2_BraZ1">
    <property type="protein sequence ID" value="A08p08100.2_BraZ1.CDS"/>
    <property type="gene ID" value="A08g08100.2_BraZ1"/>
</dbReference>
<evidence type="ECO:0000259" key="1">
    <source>
        <dbReference type="Pfam" id="PF21530"/>
    </source>
</evidence>
<dbReference type="Proteomes" id="UP000694005">
    <property type="component" value="Chromosome A08"/>
</dbReference>
<dbReference type="AlphaFoldDB" id="A0A8D9HEW3"/>
<organism evidence="2 3">
    <name type="scientific">Brassica campestris</name>
    <name type="common">Field mustard</name>
    <dbReference type="NCBI Taxonomy" id="3711"/>
    <lineage>
        <taxon>Eukaryota</taxon>
        <taxon>Viridiplantae</taxon>
        <taxon>Streptophyta</taxon>
        <taxon>Embryophyta</taxon>
        <taxon>Tracheophyta</taxon>
        <taxon>Spermatophyta</taxon>
        <taxon>Magnoliopsida</taxon>
        <taxon>eudicotyledons</taxon>
        <taxon>Gunneridae</taxon>
        <taxon>Pentapetalae</taxon>
        <taxon>rosids</taxon>
        <taxon>malvids</taxon>
        <taxon>Brassicales</taxon>
        <taxon>Brassicaceae</taxon>
        <taxon>Brassiceae</taxon>
        <taxon>Brassica</taxon>
    </lineage>
</organism>
<dbReference type="Pfam" id="PF21530">
    <property type="entry name" value="Pif1_2B_dom"/>
    <property type="match status" value="1"/>
</dbReference>
<evidence type="ECO:0000313" key="3">
    <source>
        <dbReference type="Proteomes" id="UP000694005"/>
    </source>
</evidence>
<reference evidence="2 3" key="1">
    <citation type="submission" date="2021-07" db="EMBL/GenBank/DDBJ databases">
        <authorList>
            <consortium name="Genoscope - CEA"/>
            <person name="William W."/>
        </authorList>
    </citation>
    <scope>NUCLEOTIDE SEQUENCE [LARGE SCALE GENOMIC DNA]</scope>
</reference>
<sequence length="172" mass="19824">MRVNQEEKEFSNWLFHVGEGRPQPESENDANFGSHNYHEQMITVDRSLIRQNYVDPLKEVVNAAYEEVNKMTTSQSFYTDRAILTPRNETVDEINAYTISQTDGVSRKYFSSDSFEISKNRSDQNDTLYAVEYLNSLEFPGLPSHNLTLKVGASIMLLRNINQKKDYAMVPV</sequence>
<proteinExistence type="predicted"/>
<evidence type="ECO:0000313" key="2">
    <source>
        <dbReference type="EMBL" id="CAG7897144.1"/>
    </source>
</evidence>
<name>A0A8D9HEW3_BRACM</name>